<keyword evidence="1" id="KW-0472">Membrane</keyword>
<keyword evidence="1" id="KW-0812">Transmembrane</keyword>
<feature type="transmembrane region" description="Helical" evidence="1">
    <location>
        <begin position="104"/>
        <end position="126"/>
    </location>
</feature>
<gene>
    <name evidence="2" type="ORF">PRRU23_00500</name>
</gene>
<organism evidence="2 3">
    <name type="scientific">Segatella bryantii</name>
    <name type="common">Prevotella bryantii</name>
    <dbReference type="NCBI Taxonomy" id="77095"/>
    <lineage>
        <taxon>Bacteria</taxon>
        <taxon>Pseudomonadati</taxon>
        <taxon>Bacteroidota</taxon>
        <taxon>Bacteroidia</taxon>
        <taxon>Bacteroidales</taxon>
        <taxon>Prevotellaceae</taxon>
        <taxon>Segatella</taxon>
    </lineage>
</organism>
<dbReference type="AlphaFoldDB" id="A0AA37MD74"/>
<feature type="transmembrane region" description="Helical" evidence="1">
    <location>
        <begin position="237"/>
        <end position="256"/>
    </location>
</feature>
<evidence type="ECO:0000313" key="3">
    <source>
        <dbReference type="Proteomes" id="UP000887043"/>
    </source>
</evidence>
<protein>
    <submittedName>
        <fullName evidence="2">Uncharacterized protein</fullName>
    </submittedName>
</protein>
<feature type="transmembrane region" description="Helical" evidence="1">
    <location>
        <begin position="168"/>
        <end position="190"/>
    </location>
</feature>
<accession>A0AA37MD74</accession>
<feature type="transmembrane region" description="Helical" evidence="1">
    <location>
        <begin position="199"/>
        <end position="217"/>
    </location>
</feature>
<dbReference type="EMBL" id="BPTR01000001">
    <property type="protein sequence ID" value="GJG26350.1"/>
    <property type="molecule type" value="Genomic_DNA"/>
</dbReference>
<evidence type="ECO:0000256" key="1">
    <source>
        <dbReference type="SAM" id="Phobius"/>
    </source>
</evidence>
<dbReference type="Proteomes" id="UP000887043">
    <property type="component" value="Unassembled WGS sequence"/>
</dbReference>
<reference evidence="2" key="1">
    <citation type="submission" date="2021-08" db="EMBL/GenBank/DDBJ databases">
        <title>Prevotella lacticifex sp. nov., isolated from rumen of cow.</title>
        <authorList>
            <person name="Shinkai T."/>
            <person name="Ikeyama N."/>
            <person name="Kumagai M."/>
            <person name="Ohmori H."/>
            <person name="Sakamoto M."/>
            <person name="Ohkuma M."/>
            <person name="Mitsumori M."/>
        </authorList>
    </citation>
    <scope>NUCLEOTIDE SEQUENCE</scope>
    <source>
        <strain evidence="2">DSM 11371</strain>
    </source>
</reference>
<evidence type="ECO:0000313" key="2">
    <source>
        <dbReference type="EMBL" id="GJG26350.1"/>
    </source>
</evidence>
<comment type="caution">
    <text evidence="2">The sequence shown here is derived from an EMBL/GenBank/DDBJ whole genome shotgun (WGS) entry which is preliminary data.</text>
</comment>
<sequence>MKTFDFNRFVKLLKWTFYYNLPVLTKIASFFFVIFLVDFFLEVIPFLPFQSDSLQNELSNKADFVIGCFFTFMIFMQSSILNNVRNKQQTIDFLTLPASNFEKFISRIMFVTLYYTGAFVVGLIAADVLQWLFSLLFFPFDQTGFVITHIQFFSNTTIGNSFIESTDLLSWLLGFTLFLGVIYIHSVYILGGTFFRKQAWVLTSITMFFLTIFIASVLDKSDFNINLADMSSSGLEIIVSIFDVIIVGLIAFNYWLAYRFFTHIQVINNKWFNLVW</sequence>
<feature type="transmembrane region" description="Helical" evidence="1">
    <location>
        <begin position="21"/>
        <end position="44"/>
    </location>
</feature>
<keyword evidence="1" id="KW-1133">Transmembrane helix</keyword>
<feature type="transmembrane region" description="Helical" evidence="1">
    <location>
        <begin position="64"/>
        <end position="84"/>
    </location>
</feature>
<proteinExistence type="predicted"/>
<dbReference type="RefSeq" id="WP_006283342.1">
    <property type="nucleotide sequence ID" value="NZ_BPTR01000001.1"/>
</dbReference>
<name>A0AA37MD74_SEGBR</name>